<gene>
    <name evidence="2" type="ORF">UU03_C0001G0029</name>
</gene>
<evidence type="ECO:0000313" key="2">
    <source>
        <dbReference type="EMBL" id="KKR63679.1"/>
    </source>
</evidence>
<dbReference type="AlphaFoldDB" id="A0A0G0SFX8"/>
<protein>
    <recommendedName>
        <fullName evidence="1">Peptidase C39-like domain-containing protein</fullName>
    </recommendedName>
</protein>
<name>A0A0G0SFX8_9BACT</name>
<reference evidence="2 3" key="1">
    <citation type="journal article" date="2015" name="Nature">
        <title>rRNA introns, odd ribosomes, and small enigmatic genomes across a large radiation of phyla.</title>
        <authorList>
            <person name="Brown C.T."/>
            <person name="Hug L.A."/>
            <person name="Thomas B.C."/>
            <person name="Sharon I."/>
            <person name="Castelle C.J."/>
            <person name="Singh A."/>
            <person name="Wilkins M.J."/>
            <person name="Williams K.H."/>
            <person name="Banfield J.F."/>
        </authorList>
    </citation>
    <scope>NUCLEOTIDE SEQUENCE [LARGE SCALE GENOMIC DNA]</scope>
</reference>
<dbReference type="EMBL" id="LBZB01000001">
    <property type="protein sequence ID" value="KKR63679.1"/>
    <property type="molecule type" value="Genomic_DNA"/>
</dbReference>
<evidence type="ECO:0000259" key="1">
    <source>
        <dbReference type="Pfam" id="PF13529"/>
    </source>
</evidence>
<comment type="caution">
    <text evidence="2">The sequence shown here is derived from an EMBL/GenBank/DDBJ whole genome shotgun (WGS) entry which is preliminary data.</text>
</comment>
<sequence length="188" mass="21301">MRISTAFVPKRLKGDPKPWVRFGSGKSEYKRWAPEICGICCLKMLGDTFHRTNNLSLYALTMWCLGKGGFKILPDNRIEGVFHQPLLELAKELGLDGWFGKLDQNSVIKVLGQQKFVILSIDLKKVNLNLAGSHLVLIHTYRLPHNIFIAHDPSFVLSKEGRNTKIEADYLDFLSNHKGIVLWPKSDG</sequence>
<dbReference type="InterPro" id="IPR039564">
    <property type="entry name" value="Peptidase_C39-like"/>
</dbReference>
<organism evidence="2 3">
    <name type="scientific">Candidatus Woesebacteria bacterium GW2011_GWA1_40_45</name>
    <dbReference type="NCBI Taxonomy" id="1618554"/>
    <lineage>
        <taxon>Bacteria</taxon>
        <taxon>Candidatus Woeseibacteriota</taxon>
    </lineage>
</organism>
<dbReference type="Pfam" id="PF13529">
    <property type="entry name" value="Peptidase_C39_2"/>
    <property type="match status" value="1"/>
</dbReference>
<dbReference type="Gene3D" id="3.90.70.10">
    <property type="entry name" value="Cysteine proteinases"/>
    <property type="match status" value="1"/>
</dbReference>
<feature type="domain" description="Peptidase C39-like" evidence="1">
    <location>
        <begin position="33"/>
        <end position="153"/>
    </location>
</feature>
<evidence type="ECO:0000313" key="3">
    <source>
        <dbReference type="Proteomes" id="UP000034613"/>
    </source>
</evidence>
<accession>A0A0G0SFX8</accession>
<proteinExistence type="predicted"/>
<dbReference type="Proteomes" id="UP000034613">
    <property type="component" value="Unassembled WGS sequence"/>
</dbReference>